<proteinExistence type="inferred from homology"/>
<keyword evidence="2 7" id="KW-0812">Transmembrane</keyword>
<evidence type="ECO:0000256" key="3">
    <source>
        <dbReference type="ARBA" id="ARBA00022989"/>
    </source>
</evidence>
<dbReference type="GO" id="GO:0016020">
    <property type="term" value="C:membrane"/>
    <property type="evidence" value="ECO:0007669"/>
    <property type="project" value="UniProtKB-SubCell"/>
</dbReference>
<gene>
    <name evidence="9" type="ORF">B0I35DRAFT_489801</name>
</gene>
<evidence type="ECO:0000256" key="7">
    <source>
        <dbReference type="SAM" id="Phobius"/>
    </source>
</evidence>
<dbReference type="AlphaFoldDB" id="A0A8K0WNA1"/>
<evidence type="ECO:0000259" key="8">
    <source>
        <dbReference type="Pfam" id="PF20684"/>
    </source>
</evidence>
<keyword evidence="3 7" id="KW-1133">Transmembrane helix</keyword>
<keyword evidence="4 7" id="KW-0472">Membrane</keyword>
<dbReference type="InterPro" id="IPR052337">
    <property type="entry name" value="SAT4-like"/>
</dbReference>
<dbReference type="PANTHER" id="PTHR33048">
    <property type="entry name" value="PTH11-LIKE INTEGRAL MEMBRANE PROTEIN (AFU_ORTHOLOGUE AFUA_5G11245)"/>
    <property type="match status" value="1"/>
</dbReference>
<comment type="caution">
    <text evidence="9">The sequence shown here is derived from an EMBL/GenBank/DDBJ whole genome shotgun (WGS) entry which is preliminary data.</text>
</comment>
<evidence type="ECO:0000256" key="6">
    <source>
        <dbReference type="SAM" id="MobiDB-lite"/>
    </source>
</evidence>
<evidence type="ECO:0000313" key="10">
    <source>
        <dbReference type="Proteomes" id="UP000813444"/>
    </source>
</evidence>
<feature type="transmembrane region" description="Helical" evidence="7">
    <location>
        <begin position="119"/>
        <end position="141"/>
    </location>
</feature>
<feature type="transmembrane region" description="Helical" evidence="7">
    <location>
        <begin position="43"/>
        <end position="67"/>
    </location>
</feature>
<evidence type="ECO:0000256" key="5">
    <source>
        <dbReference type="ARBA" id="ARBA00038359"/>
    </source>
</evidence>
<evidence type="ECO:0000256" key="2">
    <source>
        <dbReference type="ARBA" id="ARBA00022692"/>
    </source>
</evidence>
<dbReference type="OrthoDB" id="10017208at2759"/>
<dbReference type="EMBL" id="JAGPNK010000012">
    <property type="protein sequence ID" value="KAH7310895.1"/>
    <property type="molecule type" value="Genomic_DNA"/>
</dbReference>
<protein>
    <recommendedName>
        <fullName evidence="8">Rhodopsin domain-containing protein</fullName>
    </recommendedName>
</protein>
<name>A0A8K0WNA1_9HYPO</name>
<sequence>MVCAFPQRWMADRYPHKGHIPVQPIERAWIPTMPGRCLNTGTLWMGSGISSLIIDVFILMLPLPILWRLQMKTARKLQISGVFVCGYLVVVVSIGRLVTIVQAGNELELDPTYRIATPVLWLGSEIAISIISVSLPSLFFLGKHIRLHGIQAPWGRSNSTTGSRTTRSHHRIQGEMVTS</sequence>
<comment type="subcellular location">
    <subcellularLocation>
        <location evidence="1">Membrane</location>
        <topology evidence="1">Multi-pass membrane protein</topology>
    </subcellularLocation>
</comment>
<comment type="similarity">
    <text evidence="5">Belongs to the SAT4 family.</text>
</comment>
<evidence type="ECO:0000313" key="9">
    <source>
        <dbReference type="EMBL" id="KAH7310895.1"/>
    </source>
</evidence>
<dbReference type="Pfam" id="PF20684">
    <property type="entry name" value="Fung_rhodopsin"/>
    <property type="match status" value="1"/>
</dbReference>
<feature type="region of interest" description="Disordered" evidence="6">
    <location>
        <begin position="156"/>
        <end position="179"/>
    </location>
</feature>
<evidence type="ECO:0000256" key="4">
    <source>
        <dbReference type="ARBA" id="ARBA00023136"/>
    </source>
</evidence>
<dbReference type="InterPro" id="IPR049326">
    <property type="entry name" value="Rhodopsin_dom_fungi"/>
</dbReference>
<reference evidence="9" key="1">
    <citation type="journal article" date="2021" name="Nat. Commun.">
        <title>Genetic determinants of endophytism in the Arabidopsis root mycobiome.</title>
        <authorList>
            <person name="Mesny F."/>
            <person name="Miyauchi S."/>
            <person name="Thiergart T."/>
            <person name="Pickel B."/>
            <person name="Atanasova L."/>
            <person name="Karlsson M."/>
            <person name="Huettel B."/>
            <person name="Barry K.W."/>
            <person name="Haridas S."/>
            <person name="Chen C."/>
            <person name="Bauer D."/>
            <person name="Andreopoulos W."/>
            <person name="Pangilinan J."/>
            <person name="LaButti K."/>
            <person name="Riley R."/>
            <person name="Lipzen A."/>
            <person name="Clum A."/>
            <person name="Drula E."/>
            <person name="Henrissat B."/>
            <person name="Kohler A."/>
            <person name="Grigoriev I.V."/>
            <person name="Martin F.M."/>
            <person name="Hacquard S."/>
        </authorList>
    </citation>
    <scope>NUCLEOTIDE SEQUENCE</scope>
    <source>
        <strain evidence="9">MPI-CAGE-CH-0235</strain>
    </source>
</reference>
<dbReference type="Proteomes" id="UP000813444">
    <property type="component" value="Unassembled WGS sequence"/>
</dbReference>
<organism evidence="9 10">
    <name type="scientific">Stachybotrys elegans</name>
    <dbReference type="NCBI Taxonomy" id="80388"/>
    <lineage>
        <taxon>Eukaryota</taxon>
        <taxon>Fungi</taxon>
        <taxon>Dikarya</taxon>
        <taxon>Ascomycota</taxon>
        <taxon>Pezizomycotina</taxon>
        <taxon>Sordariomycetes</taxon>
        <taxon>Hypocreomycetidae</taxon>
        <taxon>Hypocreales</taxon>
        <taxon>Stachybotryaceae</taxon>
        <taxon>Stachybotrys</taxon>
    </lineage>
</organism>
<feature type="transmembrane region" description="Helical" evidence="7">
    <location>
        <begin position="79"/>
        <end position="99"/>
    </location>
</feature>
<feature type="domain" description="Rhodopsin" evidence="8">
    <location>
        <begin position="23"/>
        <end position="138"/>
    </location>
</feature>
<dbReference type="PANTHER" id="PTHR33048:SF47">
    <property type="entry name" value="INTEGRAL MEMBRANE PROTEIN-RELATED"/>
    <property type="match status" value="1"/>
</dbReference>
<feature type="compositionally biased region" description="Low complexity" evidence="6">
    <location>
        <begin position="156"/>
        <end position="165"/>
    </location>
</feature>
<accession>A0A8K0WNA1</accession>
<keyword evidence="10" id="KW-1185">Reference proteome</keyword>
<evidence type="ECO:0000256" key="1">
    <source>
        <dbReference type="ARBA" id="ARBA00004141"/>
    </source>
</evidence>